<gene>
    <name evidence="1" type="ORF">XBKB1_800025</name>
</gene>
<dbReference type="EC" id="2.7.-.-" evidence="1"/>
<name>A0A077Q3L1_XENBV</name>
<dbReference type="EMBL" id="CBSZ010000418">
    <property type="protein sequence ID" value="CDH26624.1"/>
    <property type="molecule type" value="Genomic_DNA"/>
</dbReference>
<dbReference type="SUPFAM" id="SSF56399">
    <property type="entry name" value="ADP-ribosylation"/>
    <property type="match status" value="1"/>
</dbReference>
<sequence length="113" mass="12445">MWGTLLCSPVQGYSGQKVDISYQAQVPPAVLYHGIATCFLDSIFQQGLVAGLRHYVPLSTDEATAIKVGQRHGKPGTLKINAQLMHEQGFKFHQADNGVWLTKSVPVKYISFN</sequence>
<keyword evidence="1" id="KW-0808">Transferase</keyword>
<evidence type="ECO:0000313" key="1">
    <source>
        <dbReference type="EMBL" id="CDH26624.1"/>
    </source>
</evidence>
<dbReference type="InterPro" id="IPR002745">
    <property type="entry name" value="Ptrans_KptA/Tpt1"/>
</dbReference>
<accession>A0A077Q3L1</accession>
<evidence type="ECO:0000313" key="2">
    <source>
        <dbReference type="Proteomes" id="UP000028493"/>
    </source>
</evidence>
<dbReference type="Gene3D" id="3.20.170.30">
    <property type="match status" value="1"/>
</dbReference>
<protein>
    <submittedName>
        <fullName evidence="1">2'-phosphotransferase</fullName>
        <ecNumber evidence="1">2.7.-.-</ecNumber>
    </submittedName>
</protein>
<proteinExistence type="predicted"/>
<dbReference type="InterPro" id="IPR042081">
    <property type="entry name" value="RNA_2'-PTrans_C"/>
</dbReference>
<organism evidence="1 2">
    <name type="scientific">Xenorhabdus bovienii str. kraussei Becker Underwood</name>
    <dbReference type="NCBI Taxonomy" id="1398204"/>
    <lineage>
        <taxon>Bacteria</taxon>
        <taxon>Pseudomonadati</taxon>
        <taxon>Pseudomonadota</taxon>
        <taxon>Gammaproteobacteria</taxon>
        <taxon>Enterobacterales</taxon>
        <taxon>Morganellaceae</taxon>
        <taxon>Xenorhabdus</taxon>
    </lineage>
</organism>
<dbReference type="AlphaFoldDB" id="A0A077Q3L1"/>
<comment type="caution">
    <text evidence="1">The sequence shown here is derived from an EMBL/GenBank/DDBJ whole genome shotgun (WGS) entry which is preliminary data.</text>
</comment>
<reference evidence="1" key="1">
    <citation type="submission" date="2013-07" db="EMBL/GenBank/DDBJ databases">
        <title>Sub-species coevolution in mutualistic symbiosis.</title>
        <authorList>
            <person name="Murfin K."/>
            <person name="Klassen J."/>
            <person name="Lee M."/>
            <person name="Forst S."/>
            <person name="Stock P."/>
            <person name="Goodrich-Blair H."/>
        </authorList>
    </citation>
    <scope>NUCLEOTIDE SEQUENCE [LARGE SCALE GENOMIC DNA]</scope>
    <source>
        <strain evidence="1">Kraussei Becker Underwood</strain>
    </source>
</reference>
<dbReference type="Proteomes" id="UP000028493">
    <property type="component" value="Unassembled WGS sequence"/>
</dbReference>
<dbReference type="HOGENOM" id="CLU_1884963_0_0_6"/>
<dbReference type="Pfam" id="PF01885">
    <property type="entry name" value="PTS_2-RNA"/>
    <property type="match status" value="1"/>
</dbReference>
<dbReference type="GO" id="GO:0016740">
    <property type="term" value="F:transferase activity"/>
    <property type="evidence" value="ECO:0007669"/>
    <property type="project" value="UniProtKB-KW"/>
</dbReference>